<gene>
    <name evidence="1" type="ORF">H5410_006050</name>
</gene>
<name>A0A9J6A8T7_SOLCO</name>
<keyword evidence="2" id="KW-1185">Reference proteome</keyword>
<dbReference type="OrthoDB" id="1300531at2759"/>
<evidence type="ECO:0000313" key="1">
    <source>
        <dbReference type="EMBL" id="KAG5620832.1"/>
    </source>
</evidence>
<organism evidence="1 2">
    <name type="scientific">Solanum commersonii</name>
    <name type="common">Commerson's wild potato</name>
    <name type="synonym">Commerson's nightshade</name>
    <dbReference type="NCBI Taxonomy" id="4109"/>
    <lineage>
        <taxon>Eukaryota</taxon>
        <taxon>Viridiplantae</taxon>
        <taxon>Streptophyta</taxon>
        <taxon>Embryophyta</taxon>
        <taxon>Tracheophyta</taxon>
        <taxon>Spermatophyta</taxon>
        <taxon>Magnoliopsida</taxon>
        <taxon>eudicotyledons</taxon>
        <taxon>Gunneridae</taxon>
        <taxon>Pentapetalae</taxon>
        <taxon>asterids</taxon>
        <taxon>lamiids</taxon>
        <taxon>Solanales</taxon>
        <taxon>Solanaceae</taxon>
        <taxon>Solanoideae</taxon>
        <taxon>Solaneae</taxon>
        <taxon>Solanum</taxon>
    </lineage>
</organism>
<sequence>MTNLSLNKNIDFHHLHLTSPKCTRLELIGHGYPYDYMGGDCYFKIVAPYVQHLKILGDLNPAEIKLGELSSLIHADLTYEANNERDLKISENGGKEQRCDRLGLLGFSGLHLEKEERGGVGHFATGFLTKKKSSKGREWAWVIVSEYQEEVVDCFRGTFANSHYNKLNYVP</sequence>
<dbReference type="EMBL" id="JACXVP010000002">
    <property type="protein sequence ID" value="KAG5620832.1"/>
    <property type="molecule type" value="Genomic_DNA"/>
</dbReference>
<dbReference type="Proteomes" id="UP000824120">
    <property type="component" value="Chromosome 2"/>
</dbReference>
<reference evidence="1 2" key="1">
    <citation type="submission" date="2020-09" db="EMBL/GenBank/DDBJ databases">
        <title>De no assembly of potato wild relative species, Solanum commersonii.</title>
        <authorList>
            <person name="Cho K."/>
        </authorList>
    </citation>
    <scope>NUCLEOTIDE SEQUENCE [LARGE SCALE GENOMIC DNA]</scope>
    <source>
        <strain evidence="1">LZ3.2</strain>
        <tissue evidence="1">Leaf</tissue>
    </source>
</reference>
<proteinExistence type="predicted"/>
<evidence type="ECO:0000313" key="2">
    <source>
        <dbReference type="Proteomes" id="UP000824120"/>
    </source>
</evidence>
<protein>
    <submittedName>
        <fullName evidence="1">Uncharacterized protein</fullName>
    </submittedName>
</protein>
<comment type="caution">
    <text evidence="1">The sequence shown here is derived from an EMBL/GenBank/DDBJ whole genome shotgun (WGS) entry which is preliminary data.</text>
</comment>
<dbReference type="AlphaFoldDB" id="A0A9J6A8T7"/>
<accession>A0A9J6A8T7</accession>